<dbReference type="Proteomes" id="UP000008983">
    <property type="component" value="Unassembled WGS sequence"/>
</dbReference>
<dbReference type="GeneID" id="14907777"/>
<protein>
    <recommendedName>
        <fullName evidence="2">Phospholipid scramblase</fullName>
    </recommendedName>
</protein>
<dbReference type="PANTHER" id="PTHR23248">
    <property type="entry name" value="PHOSPHOLIPID SCRAMBLASE-RELATED"/>
    <property type="match status" value="1"/>
</dbReference>
<gene>
    <name evidence="3" type="ORF">IMG5_105440</name>
</gene>
<dbReference type="InterPro" id="IPR005552">
    <property type="entry name" value="Scramblase"/>
</dbReference>
<keyword evidence="4" id="KW-1185">Reference proteome</keyword>
<evidence type="ECO:0000256" key="1">
    <source>
        <dbReference type="ARBA" id="ARBA00005350"/>
    </source>
</evidence>
<dbReference type="OMA" id="DCIECIC"/>
<evidence type="ECO:0000313" key="4">
    <source>
        <dbReference type="Proteomes" id="UP000008983"/>
    </source>
</evidence>
<dbReference type="PANTHER" id="PTHR23248:SF9">
    <property type="entry name" value="PHOSPHOLIPID SCRAMBLASE"/>
    <property type="match status" value="1"/>
</dbReference>
<feature type="non-terminal residue" evidence="3">
    <location>
        <position position="1"/>
    </location>
</feature>
<reference evidence="3 4" key="1">
    <citation type="submission" date="2011-07" db="EMBL/GenBank/DDBJ databases">
        <authorList>
            <person name="Coyne R."/>
            <person name="Brami D."/>
            <person name="Johnson J."/>
            <person name="Hostetler J."/>
            <person name="Hannick L."/>
            <person name="Clark T."/>
            <person name="Cassidy-Hanley D."/>
            <person name="Inman J."/>
        </authorList>
    </citation>
    <scope>NUCLEOTIDE SEQUENCE [LARGE SCALE GENOMIC DNA]</scope>
    <source>
        <strain evidence="3 4">G5</strain>
    </source>
</reference>
<sequence length="261" mass="29652">NNKKQKKFQMNTYENQHFVADSNLKCLADAKQVLLIQKTDWAECICPICDLPNEYDIFLTDETYTQTLTQIGTIVEKSNICCSICCRQFRQFESRTMIGGTEVAQTERPYKIPSPCLANFGPCKQQIEVKKNGQNLGGSEWPCWCNTLCCFRGFCSCQELDVTDSVGNVAYRISSKCLQCGYLLPVCFCFQSCARRHYPIKNTNGQVVGEITNICNGVCLELCTKADKFAVRFPAECTTEQKLIILQTAMFIDYLQYESFC</sequence>
<evidence type="ECO:0000313" key="3">
    <source>
        <dbReference type="EMBL" id="EGR31632.1"/>
    </source>
</evidence>
<dbReference type="eggNOG" id="KOG0621">
    <property type="taxonomic scope" value="Eukaryota"/>
</dbReference>
<accession>G0QT15</accession>
<evidence type="ECO:0000256" key="2">
    <source>
        <dbReference type="RuleBase" id="RU363116"/>
    </source>
</evidence>
<dbReference type="AlphaFoldDB" id="G0QT15"/>
<dbReference type="OrthoDB" id="191150at2759"/>
<comment type="similarity">
    <text evidence="1 2">Belongs to the phospholipid scramblase family.</text>
</comment>
<dbReference type="Pfam" id="PF03803">
    <property type="entry name" value="Scramblase"/>
    <property type="match status" value="1"/>
</dbReference>
<dbReference type="InParanoid" id="G0QT15"/>
<proteinExistence type="inferred from homology"/>
<dbReference type="GO" id="GO:0017128">
    <property type="term" value="F:phospholipid scramblase activity"/>
    <property type="evidence" value="ECO:0007669"/>
    <property type="project" value="InterPro"/>
</dbReference>
<dbReference type="RefSeq" id="XP_004035118.1">
    <property type="nucleotide sequence ID" value="XM_004035070.1"/>
</dbReference>
<organism evidence="3 4">
    <name type="scientific">Ichthyophthirius multifiliis</name>
    <name type="common">White spot disease agent</name>
    <name type="synonym">Ich</name>
    <dbReference type="NCBI Taxonomy" id="5932"/>
    <lineage>
        <taxon>Eukaryota</taxon>
        <taxon>Sar</taxon>
        <taxon>Alveolata</taxon>
        <taxon>Ciliophora</taxon>
        <taxon>Intramacronucleata</taxon>
        <taxon>Oligohymenophorea</taxon>
        <taxon>Hymenostomatida</taxon>
        <taxon>Ophryoglenina</taxon>
        <taxon>Ichthyophthirius</taxon>
    </lineage>
</organism>
<dbReference type="GO" id="GO:0005886">
    <property type="term" value="C:plasma membrane"/>
    <property type="evidence" value="ECO:0007669"/>
    <property type="project" value="TreeGrafter"/>
</dbReference>
<name>G0QT15_ICHMU</name>
<dbReference type="EMBL" id="GL983838">
    <property type="protein sequence ID" value="EGR31632.1"/>
    <property type="molecule type" value="Genomic_DNA"/>
</dbReference>